<dbReference type="Proteomes" id="UP000053766">
    <property type="component" value="Unassembled WGS sequence"/>
</dbReference>
<reference evidence="2 3" key="1">
    <citation type="submission" date="2013-11" db="EMBL/GenBank/DDBJ databases">
        <title>Draft genome of the bovine lungworm Dictyocaulus viviparus.</title>
        <authorList>
            <person name="Mitreva M."/>
        </authorList>
    </citation>
    <scope>NUCLEOTIDE SEQUENCE [LARGE SCALE GENOMIC DNA]</scope>
    <source>
        <strain evidence="2 3">HannoverDv2000</strain>
    </source>
</reference>
<keyword evidence="3" id="KW-1185">Reference proteome</keyword>
<proteinExistence type="predicted"/>
<gene>
    <name evidence="2" type="ORF">DICVIV_06565</name>
</gene>
<name>A0A0D8XS63_DICVI</name>
<feature type="compositionally biased region" description="Polar residues" evidence="1">
    <location>
        <begin position="169"/>
        <end position="179"/>
    </location>
</feature>
<feature type="compositionally biased region" description="Low complexity" evidence="1">
    <location>
        <begin position="187"/>
        <end position="197"/>
    </location>
</feature>
<feature type="compositionally biased region" description="Basic residues" evidence="1">
    <location>
        <begin position="123"/>
        <end position="139"/>
    </location>
</feature>
<accession>A0A0D8XS63</accession>
<evidence type="ECO:0000313" key="3">
    <source>
        <dbReference type="Proteomes" id="UP000053766"/>
    </source>
</evidence>
<organism evidence="2 3">
    <name type="scientific">Dictyocaulus viviparus</name>
    <name type="common">Bovine lungworm</name>
    <dbReference type="NCBI Taxonomy" id="29172"/>
    <lineage>
        <taxon>Eukaryota</taxon>
        <taxon>Metazoa</taxon>
        <taxon>Ecdysozoa</taxon>
        <taxon>Nematoda</taxon>
        <taxon>Chromadorea</taxon>
        <taxon>Rhabditida</taxon>
        <taxon>Rhabditina</taxon>
        <taxon>Rhabditomorpha</taxon>
        <taxon>Strongyloidea</taxon>
        <taxon>Metastrongylidae</taxon>
        <taxon>Dictyocaulus</taxon>
    </lineage>
</organism>
<sequence length="205" mass="23226">MLGVSRITQVKERIRSSDLRQRSKFGDAAVHAKIIAIFAALVLRKKYVNFYNVPRSIMSLKEKESCSEVKSNKTSRKSSWSDKARTRNRGKRWTSQEIKQKPDRNHRRLKRPASESSLQKFKEGRKKMRQLAKQLKGKMARNSISSGELRLKKLVTSSNESKARKSSSTGSIGVQMDTSTSEKYKMAAATSSVTSTAREPSERVV</sequence>
<evidence type="ECO:0000313" key="2">
    <source>
        <dbReference type="EMBL" id="KJH47360.1"/>
    </source>
</evidence>
<dbReference type="AlphaFoldDB" id="A0A0D8XS63"/>
<feature type="region of interest" description="Disordered" evidence="1">
    <location>
        <begin position="68"/>
        <end position="205"/>
    </location>
</feature>
<protein>
    <submittedName>
        <fullName evidence="2">Uncharacterized protein</fullName>
    </submittedName>
</protein>
<dbReference type="OrthoDB" id="5814184at2759"/>
<evidence type="ECO:0000256" key="1">
    <source>
        <dbReference type="SAM" id="MobiDB-lite"/>
    </source>
</evidence>
<reference evidence="3" key="2">
    <citation type="journal article" date="2016" name="Sci. Rep.">
        <title>Dictyocaulus viviparus genome, variome and transcriptome elucidate lungworm biology and support future intervention.</title>
        <authorList>
            <person name="McNulty S.N."/>
            <person name="Strube C."/>
            <person name="Rosa B.A."/>
            <person name="Martin J.C."/>
            <person name="Tyagi R."/>
            <person name="Choi Y.J."/>
            <person name="Wang Q."/>
            <person name="Hallsworth Pepin K."/>
            <person name="Zhang X."/>
            <person name="Ozersky P."/>
            <person name="Wilson R.K."/>
            <person name="Sternberg P.W."/>
            <person name="Gasser R.B."/>
            <person name="Mitreva M."/>
        </authorList>
    </citation>
    <scope>NUCLEOTIDE SEQUENCE [LARGE SCALE GENOMIC DNA]</scope>
    <source>
        <strain evidence="3">HannoverDv2000</strain>
    </source>
</reference>
<dbReference type="EMBL" id="KN716311">
    <property type="protein sequence ID" value="KJH47360.1"/>
    <property type="molecule type" value="Genomic_DNA"/>
</dbReference>